<sequence>AKRKLDLEGLEFRTPKGKGWTLAQVPSPRTPKSPGEKTRYDTSLGLLTKKFIHLLNESPEGVVDLNRAAEVLEVQKRRIYDITNVLEGIQLIRKKSKNHIQWMGTGIFEDTAMMAKQQMLRGELAELARTERMLDQLMQDCALQIRQMADNETSQRYSSFSYTSFLCTLAYVTYQDLCAISSFQEQTVIAVKAPPETQLEVPDFSQENFQLHLKSTSGPVEVYLCPEEITDESPIKDHPVPSAATSPQDRPVPLSLANSSPSATQPPHTISQSWGGTGTPLSPPSLPLPIPGGSSSLLEVEPGLLGSPAHLLQQTEDQLPCTPSHLDLGPFITFSPALEQDDYLWGLEDEGVTDLFETYDLGDL</sequence>
<dbReference type="InterPro" id="IPR037241">
    <property type="entry name" value="E2F-DP_heterodim"/>
</dbReference>
<evidence type="ECO:0000256" key="1">
    <source>
        <dbReference type="ARBA" id="ARBA00010940"/>
    </source>
</evidence>
<feature type="compositionally biased region" description="Polar residues" evidence="6">
    <location>
        <begin position="256"/>
        <end position="274"/>
    </location>
</feature>
<dbReference type="GO" id="GO:0000981">
    <property type="term" value="F:DNA-binding transcription factor activity, RNA polymerase II-specific"/>
    <property type="evidence" value="ECO:0007669"/>
    <property type="project" value="TreeGrafter"/>
</dbReference>
<dbReference type="EMBL" id="VYXG01006680">
    <property type="protein sequence ID" value="NWT85482.1"/>
    <property type="molecule type" value="Genomic_DNA"/>
</dbReference>
<evidence type="ECO:0000313" key="8">
    <source>
        <dbReference type="EMBL" id="NWT85482.1"/>
    </source>
</evidence>
<name>A0A7K5S0E9_LANLU</name>
<accession>A0A7K5S0E9</accession>
<dbReference type="GO" id="GO:0046983">
    <property type="term" value="F:protein dimerization activity"/>
    <property type="evidence" value="ECO:0007669"/>
    <property type="project" value="InterPro"/>
</dbReference>
<dbReference type="GO" id="GO:0090575">
    <property type="term" value="C:RNA polymerase II transcription regulator complex"/>
    <property type="evidence" value="ECO:0007669"/>
    <property type="project" value="TreeGrafter"/>
</dbReference>
<evidence type="ECO:0000256" key="3">
    <source>
        <dbReference type="ARBA" id="ARBA00023125"/>
    </source>
</evidence>
<dbReference type="GO" id="GO:0000978">
    <property type="term" value="F:RNA polymerase II cis-regulatory region sequence-specific DNA binding"/>
    <property type="evidence" value="ECO:0007669"/>
    <property type="project" value="InterPro"/>
</dbReference>
<keyword evidence="3 5" id="KW-0238">DNA-binding</keyword>
<feature type="domain" description="E2F/DP family winged-helix DNA-binding" evidence="7">
    <location>
        <begin position="39"/>
        <end position="104"/>
    </location>
</feature>
<feature type="region of interest" description="Disordered" evidence="6">
    <location>
        <begin position="18"/>
        <end position="38"/>
    </location>
</feature>
<dbReference type="InterPro" id="IPR036388">
    <property type="entry name" value="WH-like_DNA-bd_sf"/>
</dbReference>
<reference evidence="8 9" key="1">
    <citation type="submission" date="2019-09" db="EMBL/GenBank/DDBJ databases">
        <title>Bird 10,000 Genomes (B10K) Project - Family phase.</title>
        <authorList>
            <person name="Zhang G."/>
        </authorList>
    </citation>
    <scope>NUCLEOTIDE SEQUENCE [LARGE SCALE GENOMIC DNA]</scope>
    <source>
        <strain evidence="8">B10K-DU-001-65</strain>
        <tissue evidence="8">Muscle</tissue>
    </source>
</reference>
<dbReference type="InterPro" id="IPR032198">
    <property type="entry name" value="E2F_CC-MB"/>
</dbReference>
<evidence type="ECO:0000256" key="6">
    <source>
        <dbReference type="SAM" id="MobiDB-lite"/>
    </source>
</evidence>
<gene>
    <name evidence="8" type="primary">E2f2</name>
    <name evidence="8" type="ORF">LANLUD_R03310</name>
</gene>
<protein>
    <submittedName>
        <fullName evidence="8">E2F2 factor</fullName>
    </submittedName>
</protein>
<dbReference type="InterPro" id="IPR015633">
    <property type="entry name" value="E2F"/>
</dbReference>
<dbReference type="CDD" id="cd14660">
    <property type="entry name" value="E2F_DD"/>
    <property type="match status" value="1"/>
</dbReference>
<comment type="similarity">
    <text evidence="1 5">Belongs to the E2F/DP family.</text>
</comment>
<dbReference type="Gene3D" id="6.10.250.540">
    <property type="match status" value="1"/>
</dbReference>
<evidence type="ECO:0000256" key="4">
    <source>
        <dbReference type="ARBA" id="ARBA00023163"/>
    </source>
</evidence>
<evidence type="ECO:0000313" key="9">
    <source>
        <dbReference type="Proteomes" id="UP000547499"/>
    </source>
</evidence>
<comment type="caution">
    <text evidence="8">The sequence shown here is derived from an EMBL/GenBank/DDBJ whole genome shotgun (WGS) entry which is preliminary data.</text>
</comment>
<dbReference type="InterPro" id="IPR003316">
    <property type="entry name" value="E2F_WHTH_DNA-bd_dom"/>
</dbReference>
<keyword evidence="2 5" id="KW-0805">Transcription regulation</keyword>
<keyword evidence="5" id="KW-0539">Nucleus</keyword>
<feature type="region of interest" description="Disordered" evidence="6">
    <location>
        <begin position="232"/>
        <end position="293"/>
    </location>
</feature>
<dbReference type="PANTHER" id="PTHR12081:SF50">
    <property type="entry name" value="TRANSCRIPTION FACTOR E2F2"/>
    <property type="match status" value="1"/>
</dbReference>
<dbReference type="Pfam" id="PF16421">
    <property type="entry name" value="E2F_CC-MB"/>
    <property type="match status" value="1"/>
</dbReference>
<dbReference type="InterPro" id="IPR036390">
    <property type="entry name" value="WH_DNA-bd_sf"/>
</dbReference>
<comment type="subcellular location">
    <subcellularLocation>
        <location evidence="5">Nucleus</location>
    </subcellularLocation>
</comment>
<dbReference type="SUPFAM" id="SSF46785">
    <property type="entry name" value="Winged helix' DNA-binding domain"/>
    <property type="match status" value="1"/>
</dbReference>
<keyword evidence="9" id="KW-1185">Reference proteome</keyword>
<dbReference type="Pfam" id="PF02319">
    <property type="entry name" value="WHD_E2F_TDP"/>
    <property type="match status" value="1"/>
</dbReference>
<evidence type="ECO:0000256" key="5">
    <source>
        <dbReference type="RuleBase" id="RU003796"/>
    </source>
</evidence>
<evidence type="ECO:0000259" key="7">
    <source>
        <dbReference type="SMART" id="SM01372"/>
    </source>
</evidence>
<evidence type="ECO:0000256" key="2">
    <source>
        <dbReference type="ARBA" id="ARBA00023015"/>
    </source>
</evidence>
<dbReference type="SUPFAM" id="SSF144074">
    <property type="entry name" value="E2F-DP heterodimerization region"/>
    <property type="match status" value="1"/>
</dbReference>
<feature type="non-terminal residue" evidence="8">
    <location>
        <position position="364"/>
    </location>
</feature>
<dbReference type="AlphaFoldDB" id="A0A7K5S0E9"/>
<feature type="non-terminal residue" evidence="8">
    <location>
        <position position="1"/>
    </location>
</feature>
<organism evidence="8 9">
    <name type="scientific">Lanius ludovicianus</name>
    <name type="common">Loggerhead shrike</name>
    <dbReference type="NCBI Taxonomy" id="28713"/>
    <lineage>
        <taxon>Eukaryota</taxon>
        <taxon>Metazoa</taxon>
        <taxon>Chordata</taxon>
        <taxon>Craniata</taxon>
        <taxon>Vertebrata</taxon>
        <taxon>Euteleostomi</taxon>
        <taxon>Archelosauria</taxon>
        <taxon>Archosauria</taxon>
        <taxon>Dinosauria</taxon>
        <taxon>Saurischia</taxon>
        <taxon>Theropoda</taxon>
        <taxon>Coelurosauria</taxon>
        <taxon>Aves</taxon>
        <taxon>Neognathae</taxon>
        <taxon>Neoaves</taxon>
        <taxon>Telluraves</taxon>
        <taxon>Australaves</taxon>
        <taxon>Passeriformes</taxon>
        <taxon>Corvoidea</taxon>
        <taxon>Laniidae</taxon>
        <taxon>Lanius</taxon>
    </lineage>
</organism>
<feature type="compositionally biased region" description="Pro residues" evidence="6">
    <location>
        <begin position="281"/>
        <end position="290"/>
    </location>
</feature>
<dbReference type="PANTHER" id="PTHR12081">
    <property type="entry name" value="TRANSCRIPTION FACTOR E2F"/>
    <property type="match status" value="1"/>
</dbReference>
<dbReference type="FunFam" id="1.10.10.10:FF:000008">
    <property type="entry name" value="E2F transcription factor 1"/>
    <property type="match status" value="1"/>
</dbReference>
<proteinExistence type="inferred from homology"/>
<dbReference type="Proteomes" id="UP000547499">
    <property type="component" value="Unassembled WGS sequence"/>
</dbReference>
<keyword evidence="4 5" id="KW-0804">Transcription</keyword>
<dbReference type="SMART" id="SM01372">
    <property type="entry name" value="E2F_TDP"/>
    <property type="match status" value="1"/>
</dbReference>
<dbReference type="Gene3D" id="1.10.10.10">
    <property type="entry name" value="Winged helix-like DNA-binding domain superfamily/Winged helix DNA-binding domain"/>
    <property type="match status" value="1"/>
</dbReference>